<dbReference type="AlphaFoldDB" id="A0A8T2RAK7"/>
<sequence>MSLPVYHVFHEVLPHLRTIPFVPHLSPVCKCLQWYAFFPPGSSLSLRWSATGVTLRFCSKRSLILPGRIS</sequence>
<reference evidence="1" key="1">
    <citation type="submission" date="2021-08" db="EMBL/GenBank/DDBJ databases">
        <title>WGS assembly of Ceratopteris richardii.</title>
        <authorList>
            <person name="Marchant D.B."/>
            <person name="Chen G."/>
            <person name="Jenkins J."/>
            <person name="Shu S."/>
            <person name="Leebens-Mack J."/>
            <person name="Grimwood J."/>
            <person name="Schmutz J."/>
            <person name="Soltis P."/>
            <person name="Soltis D."/>
            <person name="Chen Z.-H."/>
        </authorList>
    </citation>
    <scope>NUCLEOTIDE SEQUENCE</scope>
    <source>
        <strain evidence="1">Whitten #5841</strain>
        <tissue evidence="1">Leaf</tissue>
    </source>
</reference>
<accession>A0A8T2RAK7</accession>
<evidence type="ECO:0000313" key="1">
    <source>
        <dbReference type="EMBL" id="KAH7292523.1"/>
    </source>
</evidence>
<gene>
    <name evidence="1" type="ORF">KP509_29G072300</name>
</gene>
<proteinExistence type="predicted"/>
<keyword evidence="2" id="KW-1185">Reference proteome</keyword>
<protein>
    <submittedName>
        <fullName evidence="1">Uncharacterized protein</fullName>
    </submittedName>
</protein>
<dbReference type="EMBL" id="CM035434">
    <property type="protein sequence ID" value="KAH7292523.1"/>
    <property type="molecule type" value="Genomic_DNA"/>
</dbReference>
<organism evidence="1 2">
    <name type="scientific">Ceratopteris richardii</name>
    <name type="common">Triangle waterfern</name>
    <dbReference type="NCBI Taxonomy" id="49495"/>
    <lineage>
        <taxon>Eukaryota</taxon>
        <taxon>Viridiplantae</taxon>
        <taxon>Streptophyta</taxon>
        <taxon>Embryophyta</taxon>
        <taxon>Tracheophyta</taxon>
        <taxon>Polypodiopsida</taxon>
        <taxon>Polypodiidae</taxon>
        <taxon>Polypodiales</taxon>
        <taxon>Pteridineae</taxon>
        <taxon>Pteridaceae</taxon>
        <taxon>Parkerioideae</taxon>
        <taxon>Ceratopteris</taxon>
    </lineage>
</organism>
<name>A0A8T2RAK7_CERRI</name>
<dbReference type="Proteomes" id="UP000825935">
    <property type="component" value="Chromosome 29"/>
</dbReference>
<comment type="caution">
    <text evidence="1">The sequence shown here is derived from an EMBL/GenBank/DDBJ whole genome shotgun (WGS) entry which is preliminary data.</text>
</comment>
<evidence type="ECO:0000313" key="2">
    <source>
        <dbReference type="Proteomes" id="UP000825935"/>
    </source>
</evidence>